<keyword evidence="2" id="KW-1185">Reference proteome</keyword>
<reference evidence="1 2" key="1">
    <citation type="submission" date="2018-10" db="EMBL/GenBank/DDBJ databases">
        <title>Natrarchaeobius chitinivorans gen. nov., sp. nov., and Natrarchaeobius haloalkaliphilus sp. nov., alkaliphilic, chitin-utilizing haloarchaea from hypersaline alkaline lakes.</title>
        <authorList>
            <person name="Sorokin D.Y."/>
            <person name="Elcheninov A.G."/>
            <person name="Kostrikina N.A."/>
            <person name="Bale N.J."/>
            <person name="Sinninghe Damste J.S."/>
            <person name="Khijniak T.V."/>
            <person name="Kublanov I.V."/>
            <person name="Toshchakov S.V."/>
        </authorList>
    </citation>
    <scope>NUCLEOTIDE SEQUENCE [LARGE SCALE GENOMIC DNA]</scope>
    <source>
        <strain evidence="1 2">AArcht4T</strain>
    </source>
</reference>
<accession>A0A3N6MQ22</accession>
<sequence length="183" mass="20914">MGHRALVAYRRPDRLFDVRYSHWGGENLSLAERITDETPLAEGAVETELLTGPIARDRVLTDLLDPCVHEALYMVSPVDDYAVEVYRVCWLEWGDGRDEGRGAIVRADPDRDGEIRAWFRAVKTTLGDTIEMGALSRRAAQAYLESRVCEDERGIVYTYRNRTDDTDSTYAPRPDTWLEDDDQ</sequence>
<dbReference type="EMBL" id="REGA01000003">
    <property type="protein sequence ID" value="RQG96666.1"/>
    <property type="molecule type" value="Genomic_DNA"/>
</dbReference>
<evidence type="ECO:0000313" key="2">
    <source>
        <dbReference type="Proteomes" id="UP000282323"/>
    </source>
</evidence>
<name>A0A3N6MQ22_NATCH</name>
<dbReference type="Proteomes" id="UP000282323">
    <property type="component" value="Unassembled WGS sequence"/>
</dbReference>
<proteinExistence type="predicted"/>
<protein>
    <submittedName>
        <fullName evidence="1">Uncharacterized protein</fullName>
    </submittedName>
</protein>
<organism evidence="1 2">
    <name type="scientific">Natrarchaeobius chitinivorans</name>
    <dbReference type="NCBI Taxonomy" id="1679083"/>
    <lineage>
        <taxon>Archaea</taxon>
        <taxon>Methanobacteriati</taxon>
        <taxon>Methanobacteriota</taxon>
        <taxon>Stenosarchaea group</taxon>
        <taxon>Halobacteria</taxon>
        <taxon>Halobacteriales</taxon>
        <taxon>Natrialbaceae</taxon>
        <taxon>Natrarchaeobius</taxon>
    </lineage>
</organism>
<evidence type="ECO:0000313" key="1">
    <source>
        <dbReference type="EMBL" id="RQG96666.1"/>
    </source>
</evidence>
<dbReference type="AlphaFoldDB" id="A0A3N6MQ22"/>
<dbReference type="RefSeq" id="WP_124194738.1">
    <property type="nucleotide sequence ID" value="NZ_REGA01000003.1"/>
</dbReference>
<dbReference type="InterPro" id="IPR046622">
    <property type="entry name" value="DUF6735"/>
</dbReference>
<comment type="caution">
    <text evidence="1">The sequence shown here is derived from an EMBL/GenBank/DDBJ whole genome shotgun (WGS) entry which is preliminary data.</text>
</comment>
<dbReference type="Pfam" id="PF20509">
    <property type="entry name" value="DUF6735"/>
    <property type="match status" value="2"/>
</dbReference>
<gene>
    <name evidence="1" type="ORF">EA473_06050</name>
</gene>
<dbReference type="OrthoDB" id="185449at2157"/>